<evidence type="ECO:0000256" key="1">
    <source>
        <dbReference type="ARBA" id="ARBA00001974"/>
    </source>
</evidence>
<name>A0A239I407_9SPHN</name>
<keyword evidence="6" id="KW-0442">Lipid degradation</keyword>
<sequence>MAREAFDFLLLGGGLASATAAETLRREGAVGTIGILSAEEFPPYHRPRLSKQYLVGTSSDVDILVHPVDYYRQHNIKLILGMDVVGVDPSAKTVRTSDGSEIEYGKLLIATGASPRRLGVPGADKAGVCYLRRKSECDAVREMAKPGRKAVILGTSFLGMEIALSLLELGLEVTMLDVGERVLPHVESEPISAFFQRHAESKGATVLLGDTVSEVLGDDHVTGVRTVAGIELACDIVLVSIGVEPATHFLDDSGIVLDDGFVAVDDRLRSNVPDVFAAGDVTRFYDPVFRCRRHIEHWDNAVRQGRLAARNMLGQRRRYDEVSYFFCEMGELGFDMLGIPEGASEWVSRGKLEDGSYTLFYLRDEVPRAIFSMGRPPGEIRVAEGLIRYRVNIEHYKERLGDPAYLLDKIPMQNVLILQGGGALGAFECGVIRALEEENVYPDIVAGVSIGALNGAIVAGNPRHASKALHAFWNDLTVVAPPLPFEEMRRAAVAGQILTFGVPKFFKPRWMPPFDLLTPWTGYYDTSPMRKLIADYVDFPSLKNSPVRLLVGAVNVTTAQMEVFDSYVDDLTPDHILASGSLPPGFSWTMVNGTPYWDGGIVSNSPLDLVLDRCGPDGKQVYIVDLFEGEAPLPGNMIEVLARRDEVLYSERVRSDLRTREMMDAYRSMINVIVSGISPVDRAKIMRHPRYIQLMGDGFANEITRFQRPRRPGEASSRDYDFSDESIRYLQDEGYALVKRTLAQTSKAGVTATPKASAALEQIKDAEAAAGTSSTGKSHSGADAILQGLAQADAQAAVARTPPRKKPSRKATS</sequence>
<dbReference type="SUPFAM" id="SSF51905">
    <property type="entry name" value="FAD/NAD(P)-binding domain"/>
    <property type="match status" value="1"/>
</dbReference>
<dbReference type="PANTHER" id="PTHR43557">
    <property type="entry name" value="APOPTOSIS-INDUCING FACTOR 1"/>
    <property type="match status" value="1"/>
</dbReference>
<feature type="domain" description="PNPLA" evidence="8">
    <location>
        <begin position="416"/>
        <end position="611"/>
    </location>
</feature>
<dbReference type="GO" id="GO:0016651">
    <property type="term" value="F:oxidoreductase activity, acting on NAD(P)H"/>
    <property type="evidence" value="ECO:0007669"/>
    <property type="project" value="TreeGrafter"/>
</dbReference>
<feature type="compositionally biased region" description="Basic residues" evidence="7">
    <location>
        <begin position="802"/>
        <end position="813"/>
    </location>
</feature>
<protein>
    <submittedName>
        <fullName evidence="9">NTE family protein</fullName>
    </submittedName>
</protein>
<dbReference type="Pfam" id="PF12536">
    <property type="entry name" value="DUF3734"/>
    <property type="match status" value="1"/>
</dbReference>
<dbReference type="Gene3D" id="3.50.50.60">
    <property type="entry name" value="FAD/NAD(P)-binding domain"/>
    <property type="match status" value="2"/>
</dbReference>
<feature type="compositionally biased region" description="Low complexity" evidence="7">
    <location>
        <begin position="781"/>
        <end position="799"/>
    </location>
</feature>
<feature type="active site" description="Proton acceptor" evidence="6">
    <location>
        <position position="598"/>
    </location>
</feature>
<keyword evidence="5 6" id="KW-0443">Lipid metabolism</keyword>
<dbReference type="CDD" id="cd07209">
    <property type="entry name" value="Pat_hypo_Ecoli_Z1214_like"/>
    <property type="match status" value="1"/>
</dbReference>
<dbReference type="InterPro" id="IPR050446">
    <property type="entry name" value="FAD-oxidoreductase/Apoptosis"/>
</dbReference>
<evidence type="ECO:0000256" key="3">
    <source>
        <dbReference type="ARBA" id="ARBA00022827"/>
    </source>
</evidence>
<dbReference type="InterPro" id="IPR016156">
    <property type="entry name" value="FAD/NAD-linked_Rdtase_dimer_sf"/>
</dbReference>
<dbReference type="InterPro" id="IPR016035">
    <property type="entry name" value="Acyl_Trfase/lysoPLipase"/>
</dbReference>
<keyword evidence="10" id="KW-1185">Reference proteome</keyword>
<dbReference type="Pfam" id="PF14759">
    <property type="entry name" value="Reductase_C"/>
    <property type="match status" value="1"/>
</dbReference>
<dbReference type="GO" id="GO:0005737">
    <property type="term" value="C:cytoplasm"/>
    <property type="evidence" value="ECO:0007669"/>
    <property type="project" value="TreeGrafter"/>
</dbReference>
<proteinExistence type="predicted"/>
<dbReference type="OrthoDB" id="7809559at2"/>
<feature type="short sequence motif" description="GXSXG" evidence="6">
    <location>
        <begin position="447"/>
        <end position="451"/>
    </location>
</feature>
<evidence type="ECO:0000256" key="4">
    <source>
        <dbReference type="ARBA" id="ARBA00023002"/>
    </source>
</evidence>
<keyword evidence="3" id="KW-0274">FAD</keyword>
<evidence type="ECO:0000256" key="2">
    <source>
        <dbReference type="ARBA" id="ARBA00022630"/>
    </source>
</evidence>
<evidence type="ECO:0000256" key="6">
    <source>
        <dbReference type="PROSITE-ProRule" id="PRU01161"/>
    </source>
</evidence>
<dbReference type="EMBL" id="FZPA01000007">
    <property type="protein sequence ID" value="SNS88327.1"/>
    <property type="molecule type" value="Genomic_DNA"/>
</dbReference>
<evidence type="ECO:0000256" key="7">
    <source>
        <dbReference type="SAM" id="MobiDB-lite"/>
    </source>
</evidence>
<evidence type="ECO:0000259" key="8">
    <source>
        <dbReference type="PROSITE" id="PS51635"/>
    </source>
</evidence>
<keyword evidence="6" id="KW-0378">Hydrolase</keyword>
<dbReference type="Gene3D" id="3.30.390.30">
    <property type="match status" value="1"/>
</dbReference>
<dbReference type="RefSeq" id="WP_089215966.1">
    <property type="nucleotide sequence ID" value="NZ_FZPA01000007.1"/>
</dbReference>
<evidence type="ECO:0000313" key="9">
    <source>
        <dbReference type="EMBL" id="SNS88327.1"/>
    </source>
</evidence>
<dbReference type="Pfam" id="PF01734">
    <property type="entry name" value="Patatin"/>
    <property type="match status" value="1"/>
</dbReference>
<feature type="region of interest" description="Disordered" evidence="7">
    <location>
        <begin position="767"/>
        <end position="813"/>
    </location>
</feature>
<dbReference type="InterPro" id="IPR036188">
    <property type="entry name" value="FAD/NAD-bd_sf"/>
</dbReference>
<accession>A0A239I407</accession>
<dbReference type="Gene3D" id="3.40.1090.10">
    <property type="entry name" value="Cytosolic phospholipase A2 catalytic domain"/>
    <property type="match status" value="2"/>
</dbReference>
<feature type="short sequence motif" description="GXGXXG" evidence="6">
    <location>
        <begin position="420"/>
        <end position="425"/>
    </location>
</feature>
<evidence type="ECO:0000256" key="5">
    <source>
        <dbReference type="ARBA" id="ARBA00023098"/>
    </source>
</evidence>
<keyword evidence="4" id="KW-0560">Oxidoreductase</keyword>
<dbReference type="SUPFAM" id="SSF52151">
    <property type="entry name" value="FabD/lysophospholipase-like"/>
    <property type="match status" value="1"/>
</dbReference>
<dbReference type="InterPro" id="IPR021095">
    <property type="entry name" value="DUF3734"/>
</dbReference>
<organism evidence="9 10">
    <name type="scientific">Sphingopyxis indica</name>
    <dbReference type="NCBI Taxonomy" id="436663"/>
    <lineage>
        <taxon>Bacteria</taxon>
        <taxon>Pseudomonadati</taxon>
        <taxon>Pseudomonadota</taxon>
        <taxon>Alphaproteobacteria</taxon>
        <taxon>Sphingomonadales</taxon>
        <taxon>Sphingomonadaceae</taxon>
        <taxon>Sphingopyxis</taxon>
    </lineage>
</organism>
<dbReference type="InterPro" id="IPR028202">
    <property type="entry name" value="Reductase_C"/>
</dbReference>
<reference evidence="9" key="1">
    <citation type="submission" date="2017-06" db="EMBL/GenBank/DDBJ databases">
        <authorList>
            <person name="Kim H.J."/>
            <person name="Triplett B.A."/>
        </authorList>
    </citation>
    <scope>NUCLEOTIDE SEQUENCE [LARGE SCALE GENOMIC DNA]</scope>
    <source>
        <strain evidence="9">DS15</strain>
    </source>
</reference>
<feature type="short sequence motif" description="DGA/G" evidence="6">
    <location>
        <begin position="598"/>
        <end position="600"/>
    </location>
</feature>
<dbReference type="GO" id="GO:0016787">
    <property type="term" value="F:hydrolase activity"/>
    <property type="evidence" value="ECO:0007669"/>
    <property type="project" value="UniProtKB-UniRule"/>
</dbReference>
<gene>
    <name evidence="9" type="ORF">SAMN06295955_10710</name>
</gene>
<keyword evidence="2" id="KW-0285">Flavoprotein</keyword>
<dbReference type="GO" id="GO:0016042">
    <property type="term" value="P:lipid catabolic process"/>
    <property type="evidence" value="ECO:0007669"/>
    <property type="project" value="UniProtKB-UniRule"/>
</dbReference>
<dbReference type="AlphaFoldDB" id="A0A239I407"/>
<evidence type="ECO:0000313" key="10">
    <source>
        <dbReference type="Proteomes" id="UP000198339"/>
    </source>
</evidence>
<dbReference type="SUPFAM" id="SSF55424">
    <property type="entry name" value="FAD/NAD-linked reductases, dimerisation (C-terminal) domain"/>
    <property type="match status" value="1"/>
</dbReference>
<comment type="cofactor">
    <cofactor evidence="1">
        <name>FAD</name>
        <dbReference type="ChEBI" id="CHEBI:57692"/>
    </cofactor>
</comment>
<dbReference type="PRINTS" id="PR00411">
    <property type="entry name" value="PNDRDTASEI"/>
</dbReference>
<dbReference type="PROSITE" id="PS51635">
    <property type="entry name" value="PNPLA"/>
    <property type="match status" value="1"/>
</dbReference>
<dbReference type="InterPro" id="IPR002641">
    <property type="entry name" value="PNPLA_dom"/>
</dbReference>
<dbReference type="Proteomes" id="UP000198339">
    <property type="component" value="Unassembled WGS sequence"/>
</dbReference>
<dbReference type="PRINTS" id="PR00368">
    <property type="entry name" value="FADPNR"/>
</dbReference>
<feature type="active site" description="Nucleophile" evidence="6">
    <location>
        <position position="449"/>
    </location>
</feature>
<dbReference type="InterPro" id="IPR023753">
    <property type="entry name" value="FAD/NAD-binding_dom"/>
</dbReference>
<dbReference type="Pfam" id="PF07992">
    <property type="entry name" value="Pyr_redox_2"/>
    <property type="match status" value="1"/>
</dbReference>
<dbReference type="PANTHER" id="PTHR43557:SF2">
    <property type="entry name" value="RIESKE DOMAIN-CONTAINING PROTEIN-RELATED"/>
    <property type="match status" value="1"/>
</dbReference>